<organism evidence="2">
    <name type="scientific">bioreactor metagenome</name>
    <dbReference type="NCBI Taxonomy" id="1076179"/>
    <lineage>
        <taxon>unclassified sequences</taxon>
        <taxon>metagenomes</taxon>
        <taxon>ecological metagenomes</taxon>
    </lineage>
</organism>
<sequence>MLRNERGALRQGGALGSEQCGRHLVIGRNVGGRDSAGRQQQRRQNAGTVLSGRAEKDDTTLIKRLYDGRDGGRDVVLGLLRHRDIKELPLAFFVGVAWGKLSL</sequence>
<gene>
    <name evidence="2" type="ORF">SDC9_114204</name>
</gene>
<protein>
    <submittedName>
        <fullName evidence="2">Uncharacterized protein</fullName>
    </submittedName>
</protein>
<feature type="region of interest" description="Disordered" evidence="1">
    <location>
        <begin position="29"/>
        <end position="53"/>
    </location>
</feature>
<dbReference type="EMBL" id="VSSQ01021598">
    <property type="protein sequence ID" value="MPM67282.1"/>
    <property type="molecule type" value="Genomic_DNA"/>
</dbReference>
<evidence type="ECO:0000256" key="1">
    <source>
        <dbReference type="SAM" id="MobiDB-lite"/>
    </source>
</evidence>
<accession>A0A645BPZ6</accession>
<dbReference type="AlphaFoldDB" id="A0A645BPZ6"/>
<proteinExistence type="predicted"/>
<evidence type="ECO:0000313" key="2">
    <source>
        <dbReference type="EMBL" id="MPM67282.1"/>
    </source>
</evidence>
<name>A0A645BPZ6_9ZZZZ</name>
<comment type="caution">
    <text evidence="2">The sequence shown here is derived from an EMBL/GenBank/DDBJ whole genome shotgun (WGS) entry which is preliminary data.</text>
</comment>
<reference evidence="2" key="1">
    <citation type="submission" date="2019-08" db="EMBL/GenBank/DDBJ databases">
        <authorList>
            <person name="Kucharzyk K."/>
            <person name="Murdoch R.W."/>
            <person name="Higgins S."/>
            <person name="Loffler F."/>
        </authorList>
    </citation>
    <scope>NUCLEOTIDE SEQUENCE</scope>
</reference>